<evidence type="ECO:0000313" key="3">
    <source>
        <dbReference type="EMBL" id="SFQ83968.1"/>
    </source>
</evidence>
<dbReference type="AlphaFoldDB" id="A0A1I6BSP5"/>
<dbReference type="Pfam" id="PF02517">
    <property type="entry name" value="Rce1-like"/>
    <property type="match status" value="1"/>
</dbReference>
<evidence type="ECO:0000313" key="4">
    <source>
        <dbReference type="Proteomes" id="UP000199029"/>
    </source>
</evidence>
<feature type="transmembrane region" description="Helical" evidence="1">
    <location>
        <begin position="20"/>
        <end position="46"/>
    </location>
</feature>
<evidence type="ECO:0000256" key="1">
    <source>
        <dbReference type="SAM" id="Phobius"/>
    </source>
</evidence>
<keyword evidence="3" id="KW-0378">Hydrolase</keyword>
<organism evidence="3 4">
    <name type="scientific">Hymenobacter arizonensis</name>
    <name type="common">Siccationidurans arizonensis</name>
    <dbReference type="NCBI Taxonomy" id="1227077"/>
    <lineage>
        <taxon>Bacteria</taxon>
        <taxon>Pseudomonadati</taxon>
        <taxon>Bacteroidota</taxon>
        <taxon>Cytophagia</taxon>
        <taxon>Cytophagales</taxon>
        <taxon>Hymenobacteraceae</taxon>
        <taxon>Hymenobacter</taxon>
    </lineage>
</organism>
<dbReference type="RefSeq" id="WP_177204919.1">
    <property type="nucleotide sequence ID" value="NZ_FOXS01000014.1"/>
</dbReference>
<keyword evidence="1" id="KW-0472">Membrane</keyword>
<dbReference type="GO" id="GO:0080120">
    <property type="term" value="P:CAAX-box protein maturation"/>
    <property type="evidence" value="ECO:0007669"/>
    <property type="project" value="UniProtKB-ARBA"/>
</dbReference>
<keyword evidence="4" id="KW-1185">Reference proteome</keyword>
<evidence type="ECO:0000259" key="2">
    <source>
        <dbReference type="Pfam" id="PF02517"/>
    </source>
</evidence>
<protein>
    <submittedName>
        <fullName evidence="3">CAAX protease self-immunity</fullName>
    </submittedName>
</protein>
<keyword evidence="1" id="KW-0812">Transmembrane</keyword>
<feature type="domain" description="CAAX prenyl protease 2/Lysostaphin resistance protein A-like" evidence="2">
    <location>
        <begin position="71"/>
        <end position="165"/>
    </location>
</feature>
<feature type="transmembrane region" description="Helical" evidence="1">
    <location>
        <begin position="102"/>
        <end position="120"/>
    </location>
</feature>
<keyword evidence="1" id="KW-1133">Transmembrane helix</keyword>
<proteinExistence type="predicted"/>
<gene>
    <name evidence="3" type="ORF">SAMN04515668_5055</name>
</gene>
<dbReference type="GO" id="GO:0006508">
    <property type="term" value="P:proteolysis"/>
    <property type="evidence" value="ECO:0007669"/>
    <property type="project" value="UniProtKB-KW"/>
</dbReference>
<keyword evidence="3" id="KW-0645">Protease</keyword>
<dbReference type="Proteomes" id="UP000199029">
    <property type="component" value="Unassembled WGS sequence"/>
</dbReference>
<feature type="transmembrane region" description="Helical" evidence="1">
    <location>
        <begin position="126"/>
        <end position="143"/>
    </location>
</feature>
<dbReference type="EMBL" id="FOXS01000014">
    <property type="protein sequence ID" value="SFQ83968.1"/>
    <property type="molecule type" value="Genomic_DNA"/>
</dbReference>
<reference evidence="4" key="1">
    <citation type="submission" date="2016-10" db="EMBL/GenBank/DDBJ databases">
        <authorList>
            <person name="Varghese N."/>
            <person name="Submissions S."/>
        </authorList>
    </citation>
    <scope>NUCLEOTIDE SEQUENCE [LARGE SCALE GENOMIC DNA]</scope>
    <source>
        <strain evidence="4">OR362-8,ATCC BAA-1266,JCM 13504</strain>
    </source>
</reference>
<name>A0A1I6BSP5_HYMAR</name>
<dbReference type="GO" id="GO:0004175">
    <property type="term" value="F:endopeptidase activity"/>
    <property type="evidence" value="ECO:0007669"/>
    <property type="project" value="UniProtKB-ARBA"/>
</dbReference>
<dbReference type="InterPro" id="IPR003675">
    <property type="entry name" value="Rce1/LyrA-like_dom"/>
</dbReference>
<sequence length="167" mass="18530">MPTKTSPPPSRLQALVTRLTNWPAVALIPAAVVFNLAVAVVFVYLLTTLFQAQGITAAPSFGSFDRDQLPLLTRVLTYGLVGPFLETLVQQHLVVKLLGPRLRLGATVLVSMLVFGLFHWQSLAYMTYGFLHGFAYVVLYVVCQRQRVWSPLLHVTLAHALFNLLVL</sequence>
<accession>A0A1I6BSP5</accession>